<proteinExistence type="predicted"/>
<evidence type="ECO:0008006" key="3">
    <source>
        <dbReference type="Google" id="ProtNLM"/>
    </source>
</evidence>
<dbReference type="InterPro" id="IPR013320">
    <property type="entry name" value="ConA-like_dom_sf"/>
</dbReference>
<dbReference type="Proteomes" id="UP000267208">
    <property type="component" value="Chromosome"/>
</dbReference>
<organism evidence="1 2">
    <name type="scientific">Companilactobacillus zhachilii</name>
    <dbReference type="NCBI Taxonomy" id="2304606"/>
    <lineage>
        <taxon>Bacteria</taxon>
        <taxon>Bacillati</taxon>
        <taxon>Bacillota</taxon>
        <taxon>Bacilli</taxon>
        <taxon>Lactobacillales</taxon>
        <taxon>Lactobacillaceae</taxon>
        <taxon>Companilactobacillus</taxon>
    </lineage>
</organism>
<evidence type="ECO:0000313" key="2">
    <source>
        <dbReference type="Proteomes" id="UP000267208"/>
    </source>
</evidence>
<name>A0A386PVL1_9LACO</name>
<dbReference type="KEGG" id="lzh:D1B17_11610"/>
<dbReference type="PROSITE" id="PS51257">
    <property type="entry name" value="PROKAR_LIPOPROTEIN"/>
    <property type="match status" value="1"/>
</dbReference>
<gene>
    <name evidence="1" type="ORF">D1B17_11610</name>
</gene>
<dbReference type="AlphaFoldDB" id="A0A386PVL1"/>
<evidence type="ECO:0000313" key="1">
    <source>
        <dbReference type="EMBL" id="AYE39238.1"/>
    </source>
</evidence>
<protein>
    <recommendedName>
        <fullName evidence="3">Cell surface protein</fullName>
    </recommendedName>
</protein>
<accession>A0A386PVL1</accession>
<sequence>MKNILRLFCVAFFVVIVGLGCQYVDVEAEGSEAALKEQTTGLDSAPDNLGLDSNLFTKADFSKFTGKTTNNMASLVKSNGVSNGAIRMTYNTSQAGAIWSNVGGGNYIDITKRQTLSMWLYFGPTSHIESGGFGDGMAFVLQNSSDGENAFAHKGSKLGIGESLGVWGMDDDSTVHDVQTVANSAIQHSWALEFDDHTNNGGTPGGADSFDKNVNGSHIAYGYPADSKTYNYVPYGFLTGGNYFTQNHTSVIPITLHDGNWHHLSIVWDPVTFQAQFAFNDKNRDGTNTSNPIKFSSPVIDRTEFGVVPDNHLRWGFTATTGDDFQANLIALESIPSSVEGDVSTSITDVTQGNSNVSKDGNVSSNDQLSINYIFKYMSGRDSWQNIHGDINLPKNITYKPDADGNIGTITYSTGVSYPISASQLSGTKISGYALPESLLDDGDIATISINGVANSVASDTVVASEHTKFDSDNLISNVDTPSFTIKKAGPMGLTLDQSNISVSPNTDATITGTVYYTDGTPVKNSSITIFTTLNGETYENFLMSDDEKTGRFTFTIPAKDLTQDTNTLEFLAGDPQHNLTPIVKATVSKKGELSLTVNKAYEFGDMNNVSESRLISRKGNWDILVNDGREAGPDSKWSLSASTSGLTSSGNKFNGDMIFRNSNGIENILTGNNVNIASGVKNQTGQQITNIASDWDNSDGIFLRSNGLTPAGQYSGEIDWTLSDVV</sequence>
<reference evidence="2" key="1">
    <citation type="submission" date="2018-08" db="EMBL/GenBank/DDBJ databases">
        <title>Genome of Lactobacillus sp. HBUAS52074.</title>
        <authorList>
            <person name="Guo Z."/>
            <person name="Zhang Z.D."/>
        </authorList>
    </citation>
    <scope>NUCLEOTIDE SEQUENCE [LARGE SCALE GENOMIC DNA]</scope>
    <source>
        <strain evidence="2">HBUAS52074</strain>
    </source>
</reference>
<dbReference type="OrthoDB" id="2306834at2"/>
<dbReference type="SUPFAM" id="SSF49899">
    <property type="entry name" value="Concanavalin A-like lectins/glucanases"/>
    <property type="match status" value="1"/>
</dbReference>
<dbReference type="RefSeq" id="WP_120143669.1">
    <property type="nucleotide sequence ID" value="NZ_CP031933.2"/>
</dbReference>
<dbReference type="Gene3D" id="2.60.120.200">
    <property type="match status" value="1"/>
</dbReference>
<dbReference type="EMBL" id="CP031933">
    <property type="protein sequence ID" value="AYE39238.1"/>
    <property type="molecule type" value="Genomic_DNA"/>
</dbReference>
<keyword evidence="2" id="KW-1185">Reference proteome</keyword>